<evidence type="ECO:0000313" key="3">
    <source>
        <dbReference type="EMBL" id="CAJ0933970.1"/>
    </source>
</evidence>
<feature type="compositionally biased region" description="Basic residues" evidence="1">
    <location>
        <begin position="37"/>
        <end position="53"/>
    </location>
</feature>
<dbReference type="Pfam" id="PF26215">
    <property type="entry name" value="HTH_animal"/>
    <property type="match status" value="1"/>
</dbReference>
<evidence type="ECO:0000256" key="1">
    <source>
        <dbReference type="SAM" id="MobiDB-lite"/>
    </source>
</evidence>
<gene>
    <name evidence="3" type="ORF">RIMI_LOCUS5732062</name>
</gene>
<feature type="region of interest" description="Disordered" evidence="1">
    <location>
        <begin position="1"/>
        <end position="69"/>
    </location>
</feature>
<evidence type="ECO:0000259" key="2">
    <source>
        <dbReference type="Pfam" id="PF26215"/>
    </source>
</evidence>
<dbReference type="EMBL" id="CAUEEQ010009980">
    <property type="protein sequence ID" value="CAJ0933970.1"/>
    <property type="molecule type" value="Genomic_DNA"/>
</dbReference>
<sequence>MPWKKRGQSKSGRSDESYRTEYLTNEFTSNRSSRWPGIRKRRGGKRHHRKQKENRKEQATKTTKPQEEGADLVVNISKKVLTDTQVSVLSKGLSFSPCSHMDWFGLQMDLARFIRSIKLREWFHNKEGIAKPRNSEFNLNMVELYKKNSAVIDAFEKAVTAEVEMLRGKAQREFKHPNILKEEVEALQELVHDGAIIIKPADKGGAVVIMDKTMYRNEVNRQLRDEEVYGIMEGDPKFLIEKEIRMCLKQALDCKTIDQDLFDYLIVDDPTTPVLYITPKIHKSLINPPGCPIISGVNSIFSKMGIFLDRILNPIVKKSKSYIRDTTDFIKKLEEIHLTEEITLASFDVVSLYTSIDHDNGLRAVDKKLNVMQYTEEGRIFLLRILEIILKPMGANMAPAYANLVMEALEEDLIYVSHHFRQVLVWWRYIDDVFLLWTGTQKALEDFHGFLNTIDDTIKFTLVSSKLEIQFLDVLVTQKEGELSTTLYVKKTDRNNLLTYDSQHPRNMIRSIPLSQLLRVRLIVKKEDEVDEVLDRLINKFLGRGYPKNLLEFTREKVLNQKREELINKSSNVRKRLDQIPLVMTFAEESSEVVKIIKKHWGMLGRCLPDIKEFQRPPICSYKKSRNIGNHLVKSDIGTMRQNSQRTLTGVSKIGCYPCLNCATQGSLG</sequence>
<proteinExistence type="predicted"/>
<feature type="compositionally biased region" description="Basic and acidic residues" evidence="1">
    <location>
        <begin position="54"/>
        <end position="67"/>
    </location>
</feature>
<accession>A0ABN9L8S7</accession>
<reference evidence="3" key="1">
    <citation type="submission" date="2023-07" db="EMBL/GenBank/DDBJ databases">
        <authorList>
            <person name="Stuckert A."/>
        </authorList>
    </citation>
    <scope>NUCLEOTIDE SEQUENCE</scope>
</reference>
<keyword evidence="4" id="KW-1185">Reference proteome</keyword>
<name>A0ABN9L8S7_9NEOB</name>
<evidence type="ECO:0000313" key="4">
    <source>
        <dbReference type="Proteomes" id="UP001176940"/>
    </source>
</evidence>
<dbReference type="Proteomes" id="UP001176940">
    <property type="component" value="Unassembled WGS sequence"/>
</dbReference>
<feature type="compositionally biased region" description="Polar residues" evidence="1">
    <location>
        <begin position="22"/>
        <end position="33"/>
    </location>
</feature>
<dbReference type="InterPro" id="IPR058912">
    <property type="entry name" value="HTH_animal"/>
</dbReference>
<feature type="domain" description="Helix-turn-helix" evidence="2">
    <location>
        <begin position="497"/>
        <end position="552"/>
    </location>
</feature>
<comment type="caution">
    <text evidence="3">The sequence shown here is derived from an EMBL/GenBank/DDBJ whole genome shotgun (WGS) entry which is preliminary data.</text>
</comment>
<protein>
    <recommendedName>
        <fullName evidence="2">Helix-turn-helix domain-containing protein</fullName>
    </recommendedName>
</protein>
<dbReference type="PANTHER" id="PTHR21301">
    <property type="entry name" value="REVERSE TRANSCRIPTASE"/>
    <property type="match status" value="1"/>
</dbReference>
<organism evidence="3 4">
    <name type="scientific">Ranitomeya imitator</name>
    <name type="common">mimic poison frog</name>
    <dbReference type="NCBI Taxonomy" id="111125"/>
    <lineage>
        <taxon>Eukaryota</taxon>
        <taxon>Metazoa</taxon>
        <taxon>Chordata</taxon>
        <taxon>Craniata</taxon>
        <taxon>Vertebrata</taxon>
        <taxon>Euteleostomi</taxon>
        <taxon>Amphibia</taxon>
        <taxon>Batrachia</taxon>
        <taxon>Anura</taxon>
        <taxon>Neobatrachia</taxon>
        <taxon>Hyloidea</taxon>
        <taxon>Dendrobatidae</taxon>
        <taxon>Dendrobatinae</taxon>
        <taxon>Ranitomeya</taxon>
    </lineage>
</organism>
<dbReference type="PANTHER" id="PTHR21301:SF12">
    <property type="match status" value="1"/>
</dbReference>